<dbReference type="InterPro" id="IPR027417">
    <property type="entry name" value="P-loop_NTPase"/>
</dbReference>
<dbReference type="InterPro" id="IPR007111">
    <property type="entry name" value="NACHT_NTPase"/>
</dbReference>
<organism evidence="7 8">
    <name type="scientific">Salarias fasciatus</name>
    <name type="common">Jewelled blenny</name>
    <name type="synonym">Blennius fasciatus</name>
    <dbReference type="NCBI Taxonomy" id="181472"/>
    <lineage>
        <taxon>Eukaryota</taxon>
        <taxon>Metazoa</taxon>
        <taxon>Chordata</taxon>
        <taxon>Craniata</taxon>
        <taxon>Vertebrata</taxon>
        <taxon>Euteleostomi</taxon>
        <taxon>Actinopterygii</taxon>
        <taxon>Neopterygii</taxon>
        <taxon>Teleostei</taxon>
        <taxon>Neoteleostei</taxon>
        <taxon>Acanthomorphata</taxon>
        <taxon>Ovalentaria</taxon>
        <taxon>Blenniimorphae</taxon>
        <taxon>Blenniiformes</taxon>
        <taxon>Blennioidei</taxon>
        <taxon>Blenniidae</taxon>
        <taxon>Salariinae</taxon>
        <taxon>Salarias</taxon>
    </lineage>
</organism>
<keyword evidence="3" id="KW-0547">Nucleotide-binding</keyword>
<dbReference type="FunFam" id="3.40.50.300:FF:001524">
    <property type="entry name" value="Si:dkey-126g1.7"/>
    <property type="match status" value="1"/>
</dbReference>
<reference evidence="7" key="3">
    <citation type="submission" date="2025-09" db="UniProtKB">
        <authorList>
            <consortium name="Ensembl"/>
        </authorList>
    </citation>
    <scope>IDENTIFICATION</scope>
</reference>
<dbReference type="InterPro" id="IPR032675">
    <property type="entry name" value="LRR_dom_sf"/>
</dbReference>
<dbReference type="SMART" id="SM01288">
    <property type="entry name" value="FISNA"/>
    <property type="match status" value="1"/>
</dbReference>
<sequence length="935" mass="105066">MMNEEEEENRTDSLSTRSGQSKDHPRVVRTESGASDSKGQKLRNTAESSRSSRLSLKRDWPKDGPPDFSAESGLSGTKEKRRSHERKDPVCLSSSHLDQGSSSGASCYPQCAERSGRRAAQSVGLQQLLVEYKESLRRRYEHGTEGSDELGGGRLFSTIYSELHIIERLNEELQREPELMQPESASRKESLHHPAIQCQDIFKPLAQQQKHIRVVLTSGVAGSGKTFLVHKFTLDWAEGLENQDVGVLVVLSFRELNLMGEQAYSLLTLLRAFHPTFHKVTAEELAVCKLLFIFDGLDESRLSLDFSSTQLLLDVSQQSSVSGLLTNLIRGNLLPSARVWITSRPAAAHQIPPSCVDRITEVRGFRDAQKEEYFRKRLSDEELCRKTISHIQTSRSLNTMCGLPVFCWVTAAVLEHMLTTEPRGELPQSLNDMYSHFVLVQMQKNRLKHQEGQETSPQEPTEVDGELLLNLSQMDFEHGEKGRVTFQDVLEQCGLDLTKDLLYSVCTQVLLSIREFLAAGDVFFWFASKKKCVLKSVLTGDDHDFPSLVNFLEIMLLKSLRSQKSHLDLFFRFLYGLTLKSNRVLCGSLLGRTRRSPETTKGVLKKLKEISADEMSLDSRINIFRSLTEMRDLSVHQQIQEFLKSKKISDMEFSETHCVGLAHIIQESDLVMEEVHMKEYNTTHGTPWILGPLLRNCRKAVLDGFFMYPSQFDVIIPALKSDSSHLKHLIIKDFYLLDPAPQFLSAGLESPNCKLETLRLSHCRITETSYPLIFSALKSNPSLLKHLKHLEISLNALPDSAVEHLCGVLESPLCRLETLELKTCWLSETSCCSLVSALTSNPSLLKNLNLGGNQMPDSAVQQLCGLLENPLCILENLGLTGCLTSETSCSSVTSVLKSNPSLLKHLELNGTNYLYSGVEQLYAFLESPLCRLETL</sequence>
<evidence type="ECO:0000256" key="5">
    <source>
        <dbReference type="SAM" id="MobiDB-lite"/>
    </source>
</evidence>
<evidence type="ECO:0000256" key="2">
    <source>
        <dbReference type="ARBA" id="ARBA00022737"/>
    </source>
</evidence>
<dbReference type="Gene3D" id="3.80.10.10">
    <property type="entry name" value="Ribonuclease Inhibitor"/>
    <property type="match status" value="2"/>
</dbReference>
<proteinExistence type="predicted"/>
<keyword evidence="8" id="KW-1185">Reference proteome</keyword>
<dbReference type="InterPro" id="IPR041267">
    <property type="entry name" value="NLRP_HD2"/>
</dbReference>
<dbReference type="SUPFAM" id="SSF52047">
    <property type="entry name" value="RNI-like"/>
    <property type="match status" value="1"/>
</dbReference>
<evidence type="ECO:0000256" key="4">
    <source>
        <dbReference type="ARBA" id="ARBA00022840"/>
    </source>
</evidence>
<evidence type="ECO:0000256" key="1">
    <source>
        <dbReference type="ARBA" id="ARBA00022614"/>
    </source>
</evidence>
<name>A0A672HGQ4_SALFA</name>
<dbReference type="Ensembl" id="ENSSFAT00005029171.1">
    <property type="protein sequence ID" value="ENSSFAP00005028110.1"/>
    <property type="gene ID" value="ENSSFAG00005014354.1"/>
</dbReference>
<protein>
    <recommendedName>
        <fullName evidence="6">NACHT domain-containing protein</fullName>
    </recommendedName>
</protein>
<dbReference type="InterPro" id="IPR029495">
    <property type="entry name" value="NACHT-assoc"/>
</dbReference>
<reference evidence="7" key="2">
    <citation type="submission" date="2025-08" db="UniProtKB">
        <authorList>
            <consortium name="Ensembl"/>
        </authorList>
    </citation>
    <scope>IDENTIFICATION</scope>
</reference>
<evidence type="ECO:0000256" key="3">
    <source>
        <dbReference type="ARBA" id="ARBA00022741"/>
    </source>
</evidence>
<dbReference type="SUPFAM" id="SSF52540">
    <property type="entry name" value="P-loop containing nucleoside triphosphate hydrolases"/>
    <property type="match status" value="1"/>
</dbReference>
<dbReference type="SMART" id="SM00368">
    <property type="entry name" value="LRR_RI"/>
    <property type="match status" value="4"/>
</dbReference>
<dbReference type="InParanoid" id="A0A672HGQ4"/>
<feature type="region of interest" description="Disordered" evidence="5">
    <location>
        <begin position="1"/>
        <end position="109"/>
    </location>
</feature>
<dbReference type="GO" id="GO:0005524">
    <property type="term" value="F:ATP binding"/>
    <property type="evidence" value="ECO:0007669"/>
    <property type="project" value="UniProtKB-KW"/>
</dbReference>
<dbReference type="Pfam" id="PF05729">
    <property type="entry name" value="NACHT"/>
    <property type="match status" value="1"/>
</dbReference>
<gene>
    <name evidence="7" type="primary">LOC115402402</name>
</gene>
<keyword evidence="1" id="KW-0433">Leucine-rich repeat</keyword>
<evidence type="ECO:0000313" key="8">
    <source>
        <dbReference type="Proteomes" id="UP000472267"/>
    </source>
</evidence>
<dbReference type="AlphaFoldDB" id="A0A672HGQ4"/>
<dbReference type="Gene3D" id="3.40.50.300">
    <property type="entry name" value="P-loop containing nucleotide triphosphate hydrolases"/>
    <property type="match status" value="1"/>
</dbReference>
<keyword evidence="2" id="KW-0677">Repeat</keyword>
<dbReference type="Proteomes" id="UP000472267">
    <property type="component" value="Chromosome 15"/>
</dbReference>
<keyword evidence="4" id="KW-0067">ATP-binding</keyword>
<feature type="compositionally biased region" description="Basic and acidic residues" evidence="5">
    <location>
        <begin position="56"/>
        <end position="65"/>
    </location>
</feature>
<dbReference type="PROSITE" id="PS50837">
    <property type="entry name" value="NACHT"/>
    <property type="match status" value="1"/>
</dbReference>
<feature type="compositionally biased region" description="Low complexity" evidence="5">
    <location>
        <begin position="92"/>
        <end position="106"/>
    </location>
</feature>
<feature type="compositionally biased region" description="Polar residues" evidence="5">
    <location>
        <begin position="32"/>
        <end position="47"/>
    </location>
</feature>
<evidence type="ECO:0000259" key="6">
    <source>
        <dbReference type="PROSITE" id="PS50837"/>
    </source>
</evidence>
<dbReference type="PANTHER" id="PTHR24106">
    <property type="entry name" value="NACHT, LRR AND CARD DOMAINS-CONTAINING"/>
    <property type="match status" value="1"/>
</dbReference>
<dbReference type="InterPro" id="IPR051261">
    <property type="entry name" value="NLR"/>
</dbReference>
<accession>A0A672HGQ4</accession>
<reference evidence="7" key="1">
    <citation type="submission" date="2019-06" db="EMBL/GenBank/DDBJ databases">
        <authorList>
            <consortium name="Wellcome Sanger Institute Data Sharing"/>
        </authorList>
    </citation>
    <scope>NUCLEOTIDE SEQUENCE [LARGE SCALE GENOMIC DNA]</scope>
</reference>
<evidence type="ECO:0000313" key="7">
    <source>
        <dbReference type="Ensembl" id="ENSSFAP00005028110.1"/>
    </source>
</evidence>
<dbReference type="Pfam" id="PF17776">
    <property type="entry name" value="NLRC4_HD2"/>
    <property type="match status" value="1"/>
</dbReference>
<feature type="domain" description="NACHT" evidence="6">
    <location>
        <begin position="213"/>
        <end position="347"/>
    </location>
</feature>
<feature type="compositionally biased region" description="Basic and acidic residues" evidence="5">
    <location>
        <begin position="20"/>
        <end position="29"/>
    </location>
</feature>
<dbReference type="Pfam" id="PF14484">
    <property type="entry name" value="FISNA"/>
    <property type="match status" value="1"/>
</dbReference>